<dbReference type="SUPFAM" id="SSF57959">
    <property type="entry name" value="Leucine zipper domain"/>
    <property type="match status" value="1"/>
</dbReference>
<dbReference type="Gene3D" id="1.20.5.170">
    <property type="match status" value="1"/>
</dbReference>
<dbReference type="PANTHER" id="PTHR23351:SF24">
    <property type="entry name" value="ACTIVATING TRANSCRIPTION FACTOR 3-RELATED"/>
    <property type="match status" value="1"/>
</dbReference>
<dbReference type="PROSITE" id="PS00036">
    <property type="entry name" value="BZIP_BASIC"/>
    <property type="match status" value="1"/>
</dbReference>
<dbReference type="GO" id="GO:0005634">
    <property type="term" value="C:nucleus"/>
    <property type="evidence" value="ECO:0007669"/>
    <property type="project" value="TreeGrafter"/>
</dbReference>
<keyword evidence="3" id="KW-0804">Transcription</keyword>
<evidence type="ECO:0000259" key="6">
    <source>
        <dbReference type="PROSITE" id="PS50217"/>
    </source>
</evidence>
<name>A0AAE0VGI6_9BIVA</name>
<feature type="coiled-coil region" evidence="4">
    <location>
        <begin position="97"/>
        <end position="131"/>
    </location>
</feature>
<dbReference type="Proteomes" id="UP001195483">
    <property type="component" value="Unassembled WGS sequence"/>
</dbReference>
<proteinExistence type="predicted"/>
<evidence type="ECO:0000256" key="4">
    <source>
        <dbReference type="SAM" id="Coils"/>
    </source>
</evidence>
<evidence type="ECO:0000256" key="5">
    <source>
        <dbReference type="SAM" id="MobiDB-lite"/>
    </source>
</evidence>
<reference evidence="7" key="3">
    <citation type="submission" date="2023-05" db="EMBL/GenBank/DDBJ databases">
        <authorList>
            <person name="Smith C.H."/>
        </authorList>
    </citation>
    <scope>NUCLEOTIDE SEQUENCE</scope>
    <source>
        <strain evidence="7">CHS0354</strain>
        <tissue evidence="7">Mantle</tissue>
    </source>
</reference>
<dbReference type="PANTHER" id="PTHR23351">
    <property type="entry name" value="FOS TRANSCRIPTION FACTOR-RELATED"/>
    <property type="match status" value="1"/>
</dbReference>
<dbReference type="Pfam" id="PF07716">
    <property type="entry name" value="bZIP_2"/>
    <property type="match status" value="1"/>
</dbReference>
<feature type="domain" description="BZIP" evidence="6">
    <location>
        <begin position="72"/>
        <end position="135"/>
    </location>
</feature>
<dbReference type="PROSITE" id="PS50217">
    <property type="entry name" value="BZIP"/>
    <property type="match status" value="1"/>
</dbReference>
<keyword evidence="4" id="KW-0175">Coiled coil</keyword>
<accession>A0AAE0VGI6</accession>
<comment type="caution">
    <text evidence="7">The sequence shown here is derived from an EMBL/GenBank/DDBJ whole genome shotgun (WGS) entry which is preliminary data.</text>
</comment>
<reference evidence="7" key="1">
    <citation type="journal article" date="2021" name="Genome Biol. Evol.">
        <title>A High-Quality Reference Genome for a Parasitic Bivalve with Doubly Uniparental Inheritance (Bivalvia: Unionida).</title>
        <authorList>
            <person name="Smith C.H."/>
        </authorList>
    </citation>
    <scope>NUCLEOTIDE SEQUENCE</scope>
    <source>
        <strain evidence="7">CHS0354</strain>
    </source>
</reference>
<evidence type="ECO:0000256" key="2">
    <source>
        <dbReference type="ARBA" id="ARBA00023125"/>
    </source>
</evidence>
<gene>
    <name evidence="7" type="ORF">CHS0354_014599</name>
</gene>
<dbReference type="EMBL" id="JAEAOA010000897">
    <property type="protein sequence ID" value="KAK3576781.1"/>
    <property type="molecule type" value="Genomic_DNA"/>
</dbReference>
<keyword evidence="8" id="KW-1185">Reference proteome</keyword>
<dbReference type="GO" id="GO:0000978">
    <property type="term" value="F:RNA polymerase II cis-regulatory region sequence-specific DNA binding"/>
    <property type="evidence" value="ECO:0007669"/>
    <property type="project" value="TreeGrafter"/>
</dbReference>
<keyword evidence="2" id="KW-0238">DNA-binding</keyword>
<sequence>MEIKGETYSRLVIDLRVDTDDKGSRTRDLSVKEELRLAILERRKAEGKEDIRLSIDSVSENSSKNELTDEEIQRQEDRRRKNRLAAKKCRMKKKNLMDDLNKIYKELKGRRRELLSRIAEIEREKADLRKRVLAHSAGQDQHSSANVNASRTQCYLIPNISLVWDSNSVTCIKADQEDNEPITFHTKIKTEVICQ</sequence>
<evidence type="ECO:0000313" key="8">
    <source>
        <dbReference type="Proteomes" id="UP001195483"/>
    </source>
</evidence>
<dbReference type="InterPro" id="IPR046347">
    <property type="entry name" value="bZIP_sf"/>
</dbReference>
<keyword evidence="1" id="KW-0805">Transcription regulation</keyword>
<evidence type="ECO:0000256" key="3">
    <source>
        <dbReference type="ARBA" id="ARBA00023163"/>
    </source>
</evidence>
<feature type="region of interest" description="Disordered" evidence="5">
    <location>
        <begin position="60"/>
        <end position="84"/>
    </location>
</feature>
<evidence type="ECO:0000256" key="1">
    <source>
        <dbReference type="ARBA" id="ARBA00023015"/>
    </source>
</evidence>
<evidence type="ECO:0000313" key="7">
    <source>
        <dbReference type="EMBL" id="KAK3576781.1"/>
    </source>
</evidence>
<dbReference type="SMART" id="SM00338">
    <property type="entry name" value="BRLZ"/>
    <property type="match status" value="1"/>
</dbReference>
<dbReference type="AlphaFoldDB" id="A0AAE0VGI6"/>
<dbReference type="InterPro" id="IPR004827">
    <property type="entry name" value="bZIP"/>
</dbReference>
<reference evidence="7" key="2">
    <citation type="journal article" date="2021" name="Genome Biol. Evol.">
        <title>Developing a high-quality reference genome for a parasitic bivalve with doubly uniparental inheritance (Bivalvia: Unionida).</title>
        <authorList>
            <person name="Smith C.H."/>
        </authorList>
    </citation>
    <scope>NUCLEOTIDE SEQUENCE</scope>
    <source>
        <strain evidence="7">CHS0354</strain>
        <tissue evidence="7">Mantle</tissue>
    </source>
</reference>
<dbReference type="InterPro" id="IPR000837">
    <property type="entry name" value="AP-1"/>
</dbReference>
<dbReference type="GO" id="GO:0000981">
    <property type="term" value="F:DNA-binding transcription factor activity, RNA polymerase II-specific"/>
    <property type="evidence" value="ECO:0007669"/>
    <property type="project" value="TreeGrafter"/>
</dbReference>
<organism evidence="7 8">
    <name type="scientific">Potamilus streckersoni</name>
    <dbReference type="NCBI Taxonomy" id="2493646"/>
    <lineage>
        <taxon>Eukaryota</taxon>
        <taxon>Metazoa</taxon>
        <taxon>Spiralia</taxon>
        <taxon>Lophotrochozoa</taxon>
        <taxon>Mollusca</taxon>
        <taxon>Bivalvia</taxon>
        <taxon>Autobranchia</taxon>
        <taxon>Heteroconchia</taxon>
        <taxon>Palaeoheterodonta</taxon>
        <taxon>Unionida</taxon>
        <taxon>Unionoidea</taxon>
        <taxon>Unionidae</taxon>
        <taxon>Ambleminae</taxon>
        <taxon>Lampsilini</taxon>
        <taxon>Potamilus</taxon>
    </lineage>
</organism>
<protein>
    <recommendedName>
        <fullName evidence="6">BZIP domain-containing protein</fullName>
    </recommendedName>
</protein>